<keyword evidence="6 9" id="KW-1133">Transmembrane helix</keyword>
<feature type="transmembrane region" description="Helical" evidence="9">
    <location>
        <begin position="118"/>
        <end position="136"/>
    </location>
</feature>
<dbReference type="PANTHER" id="PTHR11795">
    <property type="entry name" value="BRANCHED-CHAIN AMINO ACID TRANSPORT SYSTEM PERMEASE PROTEIN LIVH"/>
    <property type="match status" value="1"/>
</dbReference>
<sequence length="343" mass="35949">MDADIFALLAQDGVTNGAIYALLALALVLVFAVTRIIFIPQGEFLAWGALTMAALEAGHYPGTVWLLLGAGVITFAADLFGGASARRRLGQSALWNLVYPVAVAAILYFMPLSELPQLVRVLAVLAIVVPLGPMIYRVAFQPVAEAPVLVLLIVSVALHLLMVGVGLLIFGPEGSRTLPFSEAQLAVGTLTLSGHTLVVLVASVALIVGLYLYFGRTLGGKALMATAINRNGARLMGISPALAGRQTFFFAALIGALSGLLVAPLTTVYYDSGFLIGLKGFVAAIIGGLASYPLAAGGAVLVGLLESFSSFWASAFKDVLVFTLIIPVLMLRSLNSHHVEEEE</sequence>
<name>A0A848GBN3_9RHOO</name>
<dbReference type="EMBL" id="JABBGA010000018">
    <property type="protein sequence ID" value="NML27813.1"/>
    <property type="molecule type" value="Genomic_DNA"/>
</dbReference>
<dbReference type="InterPro" id="IPR001851">
    <property type="entry name" value="ABC_transp_permease"/>
</dbReference>
<dbReference type="CDD" id="cd06582">
    <property type="entry name" value="TM_PBP1_LivH_like"/>
    <property type="match status" value="1"/>
</dbReference>
<evidence type="ECO:0000256" key="6">
    <source>
        <dbReference type="ARBA" id="ARBA00022989"/>
    </source>
</evidence>
<evidence type="ECO:0000256" key="5">
    <source>
        <dbReference type="ARBA" id="ARBA00022970"/>
    </source>
</evidence>
<dbReference type="RefSeq" id="WP_169147345.1">
    <property type="nucleotide sequence ID" value="NZ_JABBGA010000018.1"/>
</dbReference>
<proteinExistence type="inferred from homology"/>
<evidence type="ECO:0000256" key="4">
    <source>
        <dbReference type="ARBA" id="ARBA00022692"/>
    </source>
</evidence>
<feature type="transmembrane region" description="Helical" evidence="9">
    <location>
        <begin position="248"/>
        <end position="269"/>
    </location>
</feature>
<keyword evidence="7 9" id="KW-0472">Membrane</keyword>
<keyword evidence="2" id="KW-0813">Transport</keyword>
<comment type="caution">
    <text evidence="10">The sequence shown here is derived from an EMBL/GenBank/DDBJ whole genome shotgun (WGS) entry which is preliminary data.</text>
</comment>
<gene>
    <name evidence="10" type="ORF">HHL15_18820</name>
</gene>
<evidence type="ECO:0000256" key="1">
    <source>
        <dbReference type="ARBA" id="ARBA00004651"/>
    </source>
</evidence>
<feature type="transmembrane region" description="Helical" evidence="9">
    <location>
        <begin position="93"/>
        <end position="112"/>
    </location>
</feature>
<keyword evidence="11" id="KW-1185">Reference proteome</keyword>
<dbReference type="SUPFAM" id="SSF56281">
    <property type="entry name" value="Metallo-hydrolase/oxidoreductase"/>
    <property type="match status" value="1"/>
</dbReference>
<dbReference type="PANTHER" id="PTHR11795:SF450">
    <property type="entry name" value="ABC TRANSPORTER PERMEASE PROTEIN"/>
    <property type="match status" value="1"/>
</dbReference>
<keyword evidence="5" id="KW-0029">Amino-acid transport</keyword>
<comment type="similarity">
    <text evidence="8">Belongs to the binding-protein-dependent transport system permease family. LivHM subfamily.</text>
</comment>
<dbReference type="InterPro" id="IPR052157">
    <property type="entry name" value="BCAA_transport_permease"/>
</dbReference>
<dbReference type="GO" id="GO:0022857">
    <property type="term" value="F:transmembrane transporter activity"/>
    <property type="evidence" value="ECO:0007669"/>
    <property type="project" value="InterPro"/>
</dbReference>
<feature type="transmembrane region" description="Helical" evidence="9">
    <location>
        <begin position="311"/>
        <end position="331"/>
    </location>
</feature>
<keyword evidence="3" id="KW-1003">Cell membrane</keyword>
<feature type="transmembrane region" description="Helical" evidence="9">
    <location>
        <begin position="148"/>
        <end position="170"/>
    </location>
</feature>
<dbReference type="AlphaFoldDB" id="A0A848GBN3"/>
<protein>
    <submittedName>
        <fullName evidence="10">Branched-chain amino acid ABC transporter permease</fullName>
    </submittedName>
</protein>
<dbReference type="GO" id="GO:0006865">
    <property type="term" value="P:amino acid transport"/>
    <property type="evidence" value="ECO:0007669"/>
    <property type="project" value="UniProtKB-KW"/>
</dbReference>
<evidence type="ECO:0000256" key="9">
    <source>
        <dbReference type="SAM" id="Phobius"/>
    </source>
</evidence>
<reference evidence="10 11" key="1">
    <citation type="submission" date="2020-04" db="EMBL/GenBank/DDBJ databases">
        <title>Zoogloea sp. G-4-1-14 isolated from soil.</title>
        <authorList>
            <person name="Dahal R.H."/>
        </authorList>
    </citation>
    <scope>NUCLEOTIDE SEQUENCE [LARGE SCALE GENOMIC DNA]</scope>
    <source>
        <strain evidence="10 11">G-4-1-14</strain>
    </source>
</reference>
<dbReference type="Pfam" id="PF02653">
    <property type="entry name" value="BPD_transp_2"/>
    <property type="match status" value="1"/>
</dbReference>
<keyword evidence="4 9" id="KW-0812">Transmembrane</keyword>
<evidence type="ECO:0000313" key="11">
    <source>
        <dbReference type="Proteomes" id="UP000580043"/>
    </source>
</evidence>
<comment type="subcellular location">
    <subcellularLocation>
        <location evidence="1">Cell membrane</location>
        <topology evidence="1">Multi-pass membrane protein</topology>
    </subcellularLocation>
</comment>
<evidence type="ECO:0000256" key="8">
    <source>
        <dbReference type="ARBA" id="ARBA00037998"/>
    </source>
</evidence>
<evidence type="ECO:0000256" key="3">
    <source>
        <dbReference type="ARBA" id="ARBA00022475"/>
    </source>
</evidence>
<evidence type="ECO:0000313" key="10">
    <source>
        <dbReference type="EMBL" id="NML27813.1"/>
    </source>
</evidence>
<dbReference type="GO" id="GO:0005886">
    <property type="term" value="C:plasma membrane"/>
    <property type="evidence" value="ECO:0007669"/>
    <property type="project" value="UniProtKB-SubCell"/>
</dbReference>
<evidence type="ECO:0000256" key="2">
    <source>
        <dbReference type="ARBA" id="ARBA00022448"/>
    </source>
</evidence>
<dbReference type="Proteomes" id="UP000580043">
    <property type="component" value="Unassembled WGS sequence"/>
</dbReference>
<feature type="transmembrane region" description="Helical" evidence="9">
    <location>
        <begin position="59"/>
        <end position="81"/>
    </location>
</feature>
<feature type="transmembrane region" description="Helical" evidence="9">
    <location>
        <begin position="281"/>
        <end position="304"/>
    </location>
</feature>
<accession>A0A848GBN3</accession>
<feature type="transmembrane region" description="Helical" evidence="9">
    <location>
        <begin position="18"/>
        <end position="39"/>
    </location>
</feature>
<dbReference type="InterPro" id="IPR036866">
    <property type="entry name" value="RibonucZ/Hydroxyglut_hydro"/>
</dbReference>
<organism evidence="10 11">
    <name type="scientific">Zoogloea dura</name>
    <dbReference type="NCBI Taxonomy" id="2728840"/>
    <lineage>
        <taxon>Bacteria</taxon>
        <taxon>Pseudomonadati</taxon>
        <taxon>Pseudomonadota</taxon>
        <taxon>Betaproteobacteria</taxon>
        <taxon>Rhodocyclales</taxon>
        <taxon>Zoogloeaceae</taxon>
        <taxon>Zoogloea</taxon>
    </lineage>
</organism>
<feature type="transmembrane region" description="Helical" evidence="9">
    <location>
        <begin position="190"/>
        <end position="214"/>
    </location>
</feature>
<evidence type="ECO:0000256" key="7">
    <source>
        <dbReference type="ARBA" id="ARBA00023136"/>
    </source>
</evidence>